<reference evidence="2 3" key="1">
    <citation type="submission" date="2014-04" db="EMBL/GenBank/DDBJ databases">
        <title>Evolutionary Origins and Diversification of the Mycorrhizal Mutualists.</title>
        <authorList>
            <consortium name="DOE Joint Genome Institute"/>
            <consortium name="Mycorrhizal Genomics Consortium"/>
            <person name="Kohler A."/>
            <person name="Kuo A."/>
            <person name="Nagy L.G."/>
            <person name="Floudas D."/>
            <person name="Copeland A."/>
            <person name="Barry K.W."/>
            <person name="Cichocki N."/>
            <person name="Veneault-Fourrey C."/>
            <person name="LaButti K."/>
            <person name="Lindquist E.A."/>
            <person name="Lipzen A."/>
            <person name="Lundell T."/>
            <person name="Morin E."/>
            <person name="Murat C."/>
            <person name="Riley R."/>
            <person name="Ohm R."/>
            <person name="Sun H."/>
            <person name="Tunlid A."/>
            <person name="Henrissat B."/>
            <person name="Grigoriev I.V."/>
            <person name="Hibbett D.S."/>
            <person name="Martin F."/>
        </authorList>
    </citation>
    <scope>NUCLEOTIDE SEQUENCE [LARGE SCALE GENOMIC DNA]</scope>
    <source>
        <strain evidence="2 3">FD-317 M1</strain>
    </source>
</reference>
<feature type="region of interest" description="Disordered" evidence="1">
    <location>
        <begin position="1"/>
        <end position="177"/>
    </location>
</feature>
<feature type="compositionally biased region" description="Polar residues" evidence="1">
    <location>
        <begin position="17"/>
        <end position="27"/>
    </location>
</feature>
<sequence length="236" mass="23954">MNPGNRQPDGSMAYRSQVVNYTRTQIQASAGSPSDPSFGGGPSPNPFPGAAGPQGRLSGKPGAPPPSPGMNKDGLKDGGMASKVEDSPRNNMNLPSSAGMTPTASGTSSSTPAPGPPGPGNPLAGLNMNPPPSLQSSQNPTPNSQSVPPPPPPPSTMDSLGVGNQQMGGMNGGGLGADMPLFGDFMSDMAGLESFDPNIFRDSVGGVGGDLNFERDFGQWFNPNDQALEDSLDSMK</sequence>
<dbReference type="AlphaFoldDB" id="A0A0D0B1Q2"/>
<gene>
    <name evidence="2" type="ORF">GYMLUDRAFT_771446</name>
</gene>
<dbReference type="Proteomes" id="UP000053593">
    <property type="component" value="Unassembled WGS sequence"/>
</dbReference>
<dbReference type="EMBL" id="KN834793">
    <property type="protein sequence ID" value="KIK57030.1"/>
    <property type="molecule type" value="Genomic_DNA"/>
</dbReference>
<feature type="compositionally biased region" description="Low complexity" evidence="1">
    <location>
        <begin position="121"/>
        <end position="146"/>
    </location>
</feature>
<evidence type="ECO:0000313" key="2">
    <source>
        <dbReference type="EMBL" id="KIK57030.1"/>
    </source>
</evidence>
<protein>
    <submittedName>
        <fullName evidence="2">Uncharacterized protein</fullName>
    </submittedName>
</protein>
<evidence type="ECO:0000256" key="1">
    <source>
        <dbReference type="SAM" id="MobiDB-lite"/>
    </source>
</evidence>
<keyword evidence="3" id="KW-1185">Reference proteome</keyword>
<accession>A0A0D0B1Q2</accession>
<organism evidence="2 3">
    <name type="scientific">Collybiopsis luxurians FD-317 M1</name>
    <dbReference type="NCBI Taxonomy" id="944289"/>
    <lineage>
        <taxon>Eukaryota</taxon>
        <taxon>Fungi</taxon>
        <taxon>Dikarya</taxon>
        <taxon>Basidiomycota</taxon>
        <taxon>Agaricomycotina</taxon>
        <taxon>Agaricomycetes</taxon>
        <taxon>Agaricomycetidae</taxon>
        <taxon>Agaricales</taxon>
        <taxon>Marasmiineae</taxon>
        <taxon>Omphalotaceae</taxon>
        <taxon>Collybiopsis</taxon>
        <taxon>Collybiopsis luxurians</taxon>
    </lineage>
</organism>
<feature type="compositionally biased region" description="Low complexity" evidence="1">
    <location>
        <begin position="28"/>
        <end position="37"/>
    </location>
</feature>
<feature type="compositionally biased region" description="Low complexity" evidence="1">
    <location>
        <begin position="96"/>
        <end position="112"/>
    </location>
</feature>
<feature type="compositionally biased region" description="Low complexity" evidence="1">
    <location>
        <begin position="48"/>
        <end position="61"/>
    </location>
</feature>
<dbReference type="HOGENOM" id="CLU_1175543_0_0_1"/>
<evidence type="ECO:0000313" key="3">
    <source>
        <dbReference type="Proteomes" id="UP000053593"/>
    </source>
</evidence>
<dbReference type="OrthoDB" id="5600002at2759"/>
<proteinExistence type="predicted"/>
<name>A0A0D0B1Q2_9AGAR</name>